<dbReference type="OrthoDB" id="5395440at2759"/>
<feature type="region of interest" description="Disordered" evidence="2">
    <location>
        <begin position="424"/>
        <end position="450"/>
    </location>
</feature>
<accession>A0A1E3QDE0</accession>
<dbReference type="STRING" id="675824.A0A1E3QDE0"/>
<protein>
    <submittedName>
        <fullName evidence="3">Uncharacterized protein</fullName>
    </submittedName>
</protein>
<evidence type="ECO:0000313" key="3">
    <source>
        <dbReference type="EMBL" id="ODQ75719.1"/>
    </source>
</evidence>
<name>A0A1E3QDE0_LIPST</name>
<dbReference type="PANTHER" id="PTHR23159">
    <property type="entry name" value="CENTROSOMAL PROTEIN 2"/>
    <property type="match status" value="1"/>
</dbReference>
<dbReference type="PANTHER" id="PTHR23159:SF31">
    <property type="entry name" value="CENTROSOME-ASSOCIATED PROTEIN CEP250 ISOFORM X1"/>
    <property type="match status" value="1"/>
</dbReference>
<reference evidence="3 4" key="1">
    <citation type="journal article" date="2016" name="Proc. Natl. Acad. Sci. U.S.A.">
        <title>Comparative genomics of biotechnologically important yeasts.</title>
        <authorList>
            <person name="Riley R."/>
            <person name="Haridas S."/>
            <person name="Wolfe K.H."/>
            <person name="Lopes M.R."/>
            <person name="Hittinger C.T."/>
            <person name="Goeker M."/>
            <person name="Salamov A.A."/>
            <person name="Wisecaver J.H."/>
            <person name="Long T.M."/>
            <person name="Calvey C.H."/>
            <person name="Aerts A.L."/>
            <person name="Barry K.W."/>
            <person name="Choi C."/>
            <person name="Clum A."/>
            <person name="Coughlan A.Y."/>
            <person name="Deshpande S."/>
            <person name="Douglass A.P."/>
            <person name="Hanson S.J."/>
            <person name="Klenk H.-P."/>
            <person name="LaButti K.M."/>
            <person name="Lapidus A."/>
            <person name="Lindquist E.A."/>
            <person name="Lipzen A.M."/>
            <person name="Meier-Kolthoff J.P."/>
            <person name="Ohm R.A."/>
            <person name="Otillar R.P."/>
            <person name="Pangilinan J.L."/>
            <person name="Peng Y."/>
            <person name="Rokas A."/>
            <person name="Rosa C.A."/>
            <person name="Scheuner C."/>
            <person name="Sibirny A.A."/>
            <person name="Slot J.C."/>
            <person name="Stielow J.B."/>
            <person name="Sun H."/>
            <person name="Kurtzman C.P."/>
            <person name="Blackwell M."/>
            <person name="Grigoriev I.V."/>
            <person name="Jeffries T.W."/>
        </authorList>
    </citation>
    <scope>NUCLEOTIDE SEQUENCE [LARGE SCALE GENOMIC DNA]</scope>
    <source>
        <strain evidence="3 4">NRRL Y-11557</strain>
    </source>
</reference>
<evidence type="ECO:0000256" key="2">
    <source>
        <dbReference type="SAM" id="MobiDB-lite"/>
    </source>
</evidence>
<feature type="region of interest" description="Disordered" evidence="2">
    <location>
        <begin position="278"/>
        <end position="298"/>
    </location>
</feature>
<feature type="compositionally biased region" description="Polar residues" evidence="2">
    <location>
        <begin position="595"/>
        <end position="609"/>
    </location>
</feature>
<feature type="compositionally biased region" description="Basic residues" evidence="2">
    <location>
        <begin position="335"/>
        <end position="344"/>
    </location>
</feature>
<feature type="compositionally biased region" description="Low complexity" evidence="2">
    <location>
        <begin position="130"/>
        <end position="139"/>
    </location>
</feature>
<keyword evidence="1" id="KW-0175">Coiled coil</keyword>
<feature type="region of interest" description="Disordered" evidence="2">
    <location>
        <begin position="239"/>
        <end position="260"/>
    </location>
</feature>
<feature type="coiled-coil region" evidence="1">
    <location>
        <begin position="756"/>
        <end position="843"/>
    </location>
</feature>
<feature type="region of interest" description="Disordered" evidence="2">
    <location>
        <begin position="1"/>
        <end position="108"/>
    </location>
</feature>
<feature type="compositionally biased region" description="Low complexity" evidence="2">
    <location>
        <begin position="39"/>
        <end position="64"/>
    </location>
</feature>
<feature type="compositionally biased region" description="Polar residues" evidence="2">
    <location>
        <begin position="158"/>
        <end position="185"/>
    </location>
</feature>
<proteinExistence type="predicted"/>
<organism evidence="3 4">
    <name type="scientific">Lipomyces starkeyi NRRL Y-11557</name>
    <dbReference type="NCBI Taxonomy" id="675824"/>
    <lineage>
        <taxon>Eukaryota</taxon>
        <taxon>Fungi</taxon>
        <taxon>Dikarya</taxon>
        <taxon>Ascomycota</taxon>
        <taxon>Saccharomycotina</taxon>
        <taxon>Lipomycetes</taxon>
        <taxon>Lipomycetales</taxon>
        <taxon>Lipomycetaceae</taxon>
        <taxon>Lipomyces</taxon>
    </lineage>
</organism>
<feature type="region of interest" description="Disordered" evidence="2">
    <location>
        <begin position="312"/>
        <end position="348"/>
    </location>
</feature>
<sequence length="877" mass="97755">MVLPSLSLPKKSPKLKTSGDGSFSPVTDKLLHQSRKKSPVLPSLPAFSSSPPSSSPPSTQSSPLTEQTSISSLSAMSPLMSDFSSPTSGLFAARSTPPKSPDIPDSLVFRDLDRYPQIVRHVVTSNVEHTSPSPTSPTSGTRQFPRRQSSVKAEKSLFSASSPMLQRSPLTAGSAPSSKQATTLTLVPAVPELPEESAAFIAESTTFASKRQSFADGVKDRYHSPVDSLSSDIPSLKSIAQHPKHQSQSSTTSGSSTSSLPLQAVQVRVASFSSYDSTPRRIRISGSPDSKRSADSSAPVIVDTFTGNIALSDDSVNDDADDNSDNDSIKEAAKSRSKTQKLIKKTQSQMKKIHLPELQISSETLSNLKSSITSPASSSKSMARYSYDLVESLQNELRQVSAELAASIKRELDLEMLLDKYATTNDSDGELTDGSSSYPEDDSVGSDGFRHRLRYNPERFEDLETKLRMAQQEKARLQLEFQHTVDRERQGRRECEEKRKKLEEQLKSKAKSGKKDALLAANIEATENVRSLEVALEEAQRKLYNERMNAQNLEFMLTSIREELQDMSDKTPAELESRARSSIASLNMLQRYQVKTSPRGSINSRSVSPDLSDPDSMKARIEELEAQRDALQEALRGLKDRYALEVKQGSEQARSLQTQLNRARDLTKAIAARRIIHDKDMSFFKEQLEAMKLKLAASQEEKVVLEKNLKELKDTVVDTKTDEYESGPAEKIVAQENTQQKILELTTGHNEALARIEELSKKLRRRSVEIKTLSDDFEKERKETKSLIQSLEERVAKAGEQQRKAHDLVEERSMLLRTLSRNRKQMTDEHDKMTDDLEASTKRLQEFVRGLQQHVESSRDFTARFVESMFQPSDQTC</sequence>
<feature type="compositionally biased region" description="Polar residues" evidence="2">
    <location>
        <begin position="65"/>
        <end position="75"/>
    </location>
</feature>
<dbReference type="Proteomes" id="UP000094385">
    <property type="component" value="Unassembled WGS sequence"/>
</dbReference>
<feature type="region of interest" description="Disordered" evidence="2">
    <location>
        <begin position="123"/>
        <end position="188"/>
    </location>
</feature>
<gene>
    <name evidence="3" type="ORF">LIPSTDRAFT_1151</name>
</gene>
<dbReference type="EMBL" id="KV454290">
    <property type="protein sequence ID" value="ODQ75719.1"/>
    <property type="molecule type" value="Genomic_DNA"/>
</dbReference>
<evidence type="ECO:0000256" key="1">
    <source>
        <dbReference type="SAM" id="Coils"/>
    </source>
</evidence>
<feature type="compositionally biased region" description="Low complexity" evidence="2">
    <location>
        <begin position="246"/>
        <end position="259"/>
    </location>
</feature>
<feature type="coiled-coil region" evidence="1">
    <location>
        <begin position="460"/>
        <end position="570"/>
    </location>
</feature>
<feature type="compositionally biased region" description="Low complexity" evidence="2">
    <location>
        <begin position="1"/>
        <end position="10"/>
    </location>
</feature>
<dbReference type="AlphaFoldDB" id="A0A1E3QDE0"/>
<keyword evidence="4" id="KW-1185">Reference proteome</keyword>
<evidence type="ECO:0000313" key="4">
    <source>
        <dbReference type="Proteomes" id="UP000094385"/>
    </source>
</evidence>
<feature type="compositionally biased region" description="Polar residues" evidence="2">
    <location>
        <begin position="140"/>
        <end position="151"/>
    </location>
</feature>
<feature type="compositionally biased region" description="Acidic residues" evidence="2">
    <location>
        <begin position="315"/>
        <end position="325"/>
    </location>
</feature>
<feature type="region of interest" description="Disordered" evidence="2">
    <location>
        <begin position="595"/>
        <end position="615"/>
    </location>
</feature>